<dbReference type="PANTHER" id="PTHR45527">
    <property type="entry name" value="NONRIBOSOMAL PEPTIDE SYNTHETASE"/>
    <property type="match status" value="1"/>
</dbReference>
<evidence type="ECO:0000256" key="1">
    <source>
        <dbReference type="ARBA" id="ARBA00001957"/>
    </source>
</evidence>
<dbReference type="InterPro" id="IPR020806">
    <property type="entry name" value="PKS_PP-bd"/>
</dbReference>
<organism evidence="5 6">
    <name type="scientific">Corallococcus carmarthensis</name>
    <dbReference type="NCBI Taxonomy" id="2316728"/>
    <lineage>
        <taxon>Bacteria</taxon>
        <taxon>Pseudomonadati</taxon>
        <taxon>Myxococcota</taxon>
        <taxon>Myxococcia</taxon>
        <taxon>Myxococcales</taxon>
        <taxon>Cystobacterineae</taxon>
        <taxon>Myxococcaceae</taxon>
        <taxon>Corallococcus</taxon>
    </lineage>
</organism>
<dbReference type="SUPFAM" id="SSF47336">
    <property type="entry name" value="ACP-like"/>
    <property type="match status" value="1"/>
</dbReference>
<gene>
    <name evidence="5" type="ORF">D7X32_44570</name>
</gene>
<dbReference type="SUPFAM" id="SSF56801">
    <property type="entry name" value="Acetyl-CoA synthetase-like"/>
    <property type="match status" value="1"/>
</dbReference>
<dbReference type="InterPro" id="IPR001242">
    <property type="entry name" value="Condensation_dom"/>
</dbReference>
<comment type="caution">
    <text evidence="5">The sequence shown here is derived from an EMBL/GenBank/DDBJ whole genome shotgun (WGS) entry which is preliminary data.</text>
</comment>
<dbReference type="PROSITE" id="PS50075">
    <property type="entry name" value="CARRIER"/>
    <property type="match status" value="1"/>
</dbReference>
<keyword evidence="6" id="KW-1185">Reference proteome</keyword>
<evidence type="ECO:0000256" key="3">
    <source>
        <dbReference type="ARBA" id="ARBA00022553"/>
    </source>
</evidence>
<dbReference type="PANTHER" id="PTHR45527:SF1">
    <property type="entry name" value="FATTY ACID SYNTHASE"/>
    <property type="match status" value="1"/>
</dbReference>
<dbReference type="Gene3D" id="3.30.300.30">
    <property type="match status" value="1"/>
</dbReference>
<dbReference type="AlphaFoldDB" id="A0A3A8J8E9"/>
<evidence type="ECO:0000313" key="5">
    <source>
        <dbReference type="EMBL" id="RKG92077.1"/>
    </source>
</evidence>
<dbReference type="RefSeq" id="WP_244239530.1">
    <property type="nucleotide sequence ID" value="NZ_RAWE01000477.1"/>
</dbReference>
<dbReference type="EMBL" id="RAWE01000477">
    <property type="protein sequence ID" value="RKG92077.1"/>
    <property type="molecule type" value="Genomic_DNA"/>
</dbReference>
<dbReference type="FunFam" id="1.10.1200.10:FF:000016">
    <property type="entry name" value="Non-ribosomal peptide synthase"/>
    <property type="match status" value="1"/>
</dbReference>
<dbReference type="GO" id="GO:0005829">
    <property type="term" value="C:cytosol"/>
    <property type="evidence" value="ECO:0007669"/>
    <property type="project" value="TreeGrafter"/>
</dbReference>
<evidence type="ECO:0000259" key="4">
    <source>
        <dbReference type="PROSITE" id="PS50075"/>
    </source>
</evidence>
<dbReference type="SUPFAM" id="SSF52777">
    <property type="entry name" value="CoA-dependent acyltransferases"/>
    <property type="match status" value="1"/>
</dbReference>
<dbReference type="GO" id="GO:0043041">
    <property type="term" value="P:amino acid activation for nonribosomal peptide biosynthetic process"/>
    <property type="evidence" value="ECO:0007669"/>
    <property type="project" value="TreeGrafter"/>
</dbReference>
<comment type="cofactor">
    <cofactor evidence="1">
        <name>pantetheine 4'-phosphate</name>
        <dbReference type="ChEBI" id="CHEBI:47942"/>
    </cofactor>
</comment>
<dbReference type="GO" id="GO:0044550">
    <property type="term" value="P:secondary metabolite biosynthetic process"/>
    <property type="evidence" value="ECO:0007669"/>
    <property type="project" value="TreeGrafter"/>
</dbReference>
<dbReference type="Pfam" id="PF00668">
    <property type="entry name" value="Condensation"/>
    <property type="match status" value="1"/>
</dbReference>
<feature type="non-terminal residue" evidence="5">
    <location>
        <position position="1"/>
    </location>
</feature>
<dbReference type="SMART" id="SM00823">
    <property type="entry name" value="PKS_PP"/>
    <property type="match status" value="1"/>
</dbReference>
<keyword evidence="2" id="KW-0596">Phosphopantetheine</keyword>
<dbReference type="InterPro" id="IPR045851">
    <property type="entry name" value="AMP-bd_C_sf"/>
</dbReference>
<feature type="domain" description="Carrier" evidence="4">
    <location>
        <begin position="40"/>
        <end position="115"/>
    </location>
</feature>
<dbReference type="InterPro" id="IPR036736">
    <property type="entry name" value="ACP-like_sf"/>
</dbReference>
<dbReference type="InterPro" id="IPR006162">
    <property type="entry name" value="Ppantetheine_attach_site"/>
</dbReference>
<dbReference type="Pfam" id="PF00550">
    <property type="entry name" value="PP-binding"/>
    <property type="match status" value="1"/>
</dbReference>
<accession>A0A3A8J8E9</accession>
<dbReference type="Proteomes" id="UP000268313">
    <property type="component" value="Unassembled WGS sequence"/>
</dbReference>
<sequence>MVPSAFVTLPSLPLTPNGKLDRKALPSPEARLRTARSYVAPATPAEVALASLWEELLNVPVVGRNDHFFELGGHSLLATQLVSRIRARFGVDVGVRALFESPTVAALAQRLPDAPEANALPPLRPAATPGPHPLSFAQQRLWFIDQLDPGSALYNMPTALRLSGAVDVPALQQAFDELVQRHEALRTTFESHDGEPRQHVHPAPTGVLSVVDLTGLPDDAREAEAVRLASEDA</sequence>
<evidence type="ECO:0000313" key="6">
    <source>
        <dbReference type="Proteomes" id="UP000268313"/>
    </source>
</evidence>
<dbReference type="GO" id="GO:0003824">
    <property type="term" value="F:catalytic activity"/>
    <property type="evidence" value="ECO:0007669"/>
    <property type="project" value="InterPro"/>
</dbReference>
<dbReference type="GO" id="GO:0072330">
    <property type="term" value="P:monocarboxylic acid biosynthetic process"/>
    <property type="evidence" value="ECO:0007669"/>
    <property type="project" value="UniProtKB-ARBA"/>
</dbReference>
<feature type="non-terminal residue" evidence="5">
    <location>
        <position position="233"/>
    </location>
</feature>
<dbReference type="PROSITE" id="PS00012">
    <property type="entry name" value="PHOSPHOPANTETHEINE"/>
    <property type="match status" value="1"/>
</dbReference>
<dbReference type="Gene3D" id="1.10.1200.10">
    <property type="entry name" value="ACP-like"/>
    <property type="match status" value="1"/>
</dbReference>
<protein>
    <submittedName>
        <fullName evidence="5">Non-ribosomal peptide synthetase</fullName>
    </submittedName>
</protein>
<evidence type="ECO:0000256" key="2">
    <source>
        <dbReference type="ARBA" id="ARBA00022450"/>
    </source>
</evidence>
<reference evidence="6" key="1">
    <citation type="submission" date="2018-09" db="EMBL/GenBank/DDBJ databases">
        <authorList>
            <person name="Livingstone P.G."/>
            <person name="Whitworth D.E."/>
        </authorList>
    </citation>
    <scope>NUCLEOTIDE SEQUENCE [LARGE SCALE GENOMIC DNA]</scope>
    <source>
        <strain evidence="6">CA043D</strain>
    </source>
</reference>
<proteinExistence type="predicted"/>
<dbReference type="GO" id="GO:0031177">
    <property type="term" value="F:phosphopantetheine binding"/>
    <property type="evidence" value="ECO:0007669"/>
    <property type="project" value="InterPro"/>
</dbReference>
<dbReference type="InterPro" id="IPR023213">
    <property type="entry name" value="CAT-like_dom_sf"/>
</dbReference>
<dbReference type="InterPro" id="IPR009081">
    <property type="entry name" value="PP-bd_ACP"/>
</dbReference>
<dbReference type="Gene3D" id="3.30.559.10">
    <property type="entry name" value="Chloramphenicol acetyltransferase-like domain"/>
    <property type="match status" value="1"/>
</dbReference>
<name>A0A3A8J8E9_9BACT</name>
<keyword evidence="3" id="KW-0597">Phosphoprotein</keyword>